<dbReference type="InterPro" id="IPR012341">
    <property type="entry name" value="6hp_glycosidase-like_sf"/>
</dbReference>
<evidence type="ECO:0000313" key="4">
    <source>
        <dbReference type="EMBL" id="GLX66970.1"/>
    </source>
</evidence>
<dbReference type="RefSeq" id="WP_284237686.1">
    <property type="nucleotide sequence ID" value="NZ_BSSQ01000005.1"/>
</dbReference>
<dbReference type="InterPro" id="IPR052047">
    <property type="entry name" value="GH94_Enzymes"/>
</dbReference>
<evidence type="ECO:0000256" key="1">
    <source>
        <dbReference type="ARBA" id="ARBA00022676"/>
    </source>
</evidence>
<organism evidence="4 5">
    <name type="scientific">Paenibacillus glycanilyticus</name>
    <dbReference type="NCBI Taxonomy" id="126569"/>
    <lineage>
        <taxon>Bacteria</taxon>
        <taxon>Bacillati</taxon>
        <taxon>Bacillota</taxon>
        <taxon>Bacilli</taxon>
        <taxon>Bacillales</taxon>
        <taxon>Paenibacillaceae</taxon>
        <taxon>Paenibacillus</taxon>
    </lineage>
</organism>
<dbReference type="PANTHER" id="PTHR37469:SF2">
    <property type="entry name" value="CELLOBIONIC ACID PHOSPHORYLASE"/>
    <property type="match status" value="1"/>
</dbReference>
<proteinExistence type="predicted"/>
<evidence type="ECO:0000256" key="2">
    <source>
        <dbReference type="ARBA" id="ARBA00022679"/>
    </source>
</evidence>
<gene>
    <name evidence="4" type="ORF">MU1_13140</name>
</gene>
<dbReference type="Pfam" id="PF17167">
    <property type="entry name" value="Glyco_hydro_94"/>
    <property type="match status" value="1"/>
</dbReference>
<dbReference type="InterPro" id="IPR033432">
    <property type="entry name" value="GH94_catalytic"/>
</dbReference>
<protein>
    <recommendedName>
        <fullName evidence="3">Glycosyl hydrolase 94 catalytic domain-containing protein</fullName>
    </recommendedName>
</protein>
<dbReference type="PANTHER" id="PTHR37469">
    <property type="entry name" value="CELLOBIONIC ACID PHOSPHORYLASE-RELATED"/>
    <property type="match status" value="1"/>
</dbReference>
<comment type="caution">
    <text evidence="4">The sequence shown here is derived from an EMBL/GenBank/DDBJ whole genome shotgun (WGS) entry which is preliminary data.</text>
</comment>
<sequence>MNRVGHWGLDRDRLPVYHYTGGYPFFAKDKAGQDAKLPVDPCFLLGNYRATIFAHASGMYEFITGERGWARLNHAGKNEGWNQSVLRVSSGIDQSTAEYLLVGDHSNETIQWNSRFGVGYAQYSYSFGEQVTVSKTISMQPSSELHAGNPSMLIELSLSNEGQSPVTINYTEELLVQYMLMNDQSLSPDKRLVQYRNQLSTLRDQATAIAEIFCEPVKLLVWPDSIEDSFTHDIAPPSVFMHAVGGTSHTSRAGFRNTDIGDVLFAEFEAELCAGEQKSIQLIIGLAFDHAGDEMQSQIEHMLNHAKPSDESVGAYAHLWHQILPDLEREKDPVLRTEMLWNAYTLEAMATYSQYFRETYVPQGSVYAYHLGENASNRDHLQHCLPLIYTNPALAKSCIRNAMKHSSRDGEIKRQNIGFGYSDPGVYMESDAQLHMFMAVAEYLNITGDYEFLNECISYYPVEIGRQDTVFKVLVKHFVYLRDTVGRGQHGLIRMLNSDWSDSFFHPYSPNIYKHFAQSHLNTTMALAFIPRLLRELEYADSVIEDMALLETFVSQFKDYHDELSAAFMTDMQGRTFSPRCYLGEDDKAELKFGIDQLCIEPQTFLLQIESFPVERKKQLYAEIRARVLDEERYGARTREVPLWSSGDGEDGGIWFSHQGPLMIGLASFDKEEAVKLFKKVTFHQFAEYYPDYWVGHWTFADSLNSSLSQREGLYHFWVEEAFQPYCAHVHAWMLFCYYKLFK</sequence>
<dbReference type="InterPro" id="IPR008928">
    <property type="entry name" value="6-hairpin_glycosidase_sf"/>
</dbReference>
<dbReference type="Proteomes" id="UP001157114">
    <property type="component" value="Unassembled WGS sequence"/>
</dbReference>
<keyword evidence="5" id="KW-1185">Reference proteome</keyword>
<evidence type="ECO:0000259" key="3">
    <source>
        <dbReference type="Pfam" id="PF17167"/>
    </source>
</evidence>
<accession>A0ABQ6GA99</accession>
<evidence type="ECO:0000313" key="5">
    <source>
        <dbReference type="Proteomes" id="UP001157114"/>
    </source>
</evidence>
<dbReference type="EMBL" id="BSSQ01000005">
    <property type="protein sequence ID" value="GLX66970.1"/>
    <property type="molecule type" value="Genomic_DNA"/>
</dbReference>
<keyword evidence="1" id="KW-0328">Glycosyltransferase</keyword>
<dbReference type="SUPFAM" id="SSF48208">
    <property type="entry name" value="Six-hairpin glycosidases"/>
    <property type="match status" value="1"/>
</dbReference>
<reference evidence="4 5" key="1">
    <citation type="submission" date="2023-03" db="EMBL/GenBank/DDBJ databases">
        <title>Draft genome sequence of the bacteria which degrade cell wall of Tricholomamatutake.</title>
        <authorList>
            <person name="Konishi Y."/>
            <person name="Fukuta Y."/>
            <person name="Shirasaka N."/>
        </authorList>
    </citation>
    <scope>NUCLEOTIDE SEQUENCE [LARGE SCALE GENOMIC DNA]</scope>
    <source>
        <strain evidence="5">mu1</strain>
    </source>
</reference>
<keyword evidence="2" id="KW-0808">Transferase</keyword>
<dbReference type="Gene3D" id="1.50.10.10">
    <property type="match status" value="1"/>
</dbReference>
<feature type="domain" description="Glycosyl hydrolase 94 catalytic" evidence="3">
    <location>
        <begin position="374"/>
        <end position="503"/>
    </location>
</feature>
<name>A0ABQ6GA99_9BACL</name>